<dbReference type="PRINTS" id="PR00455">
    <property type="entry name" value="HTHTETR"/>
</dbReference>
<evidence type="ECO:0000256" key="2">
    <source>
        <dbReference type="ARBA" id="ARBA00023125"/>
    </source>
</evidence>
<dbReference type="GO" id="GO:0000976">
    <property type="term" value="F:transcription cis-regulatory region binding"/>
    <property type="evidence" value="ECO:0007669"/>
    <property type="project" value="TreeGrafter"/>
</dbReference>
<dbReference type="GO" id="GO:0003700">
    <property type="term" value="F:DNA-binding transcription factor activity"/>
    <property type="evidence" value="ECO:0007669"/>
    <property type="project" value="TreeGrafter"/>
</dbReference>
<dbReference type="Gene3D" id="1.10.357.10">
    <property type="entry name" value="Tetracycline Repressor, domain 2"/>
    <property type="match status" value="1"/>
</dbReference>
<evidence type="ECO:0000313" key="7">
    <source>
        <dbReference type="Proteomes" id="UP001165042"/>
    </source>
</evidence>
<dbReference type="PROSITE" id="PS50977">
    <property type="entry name" value="HTH_TETR_2"/>
    <property type="match status" value="1"/>
</dbReference>
<protein>
    <recommendedName>
        <fullName evidence="5">HTH tetR-type domain-containing protein</fullName>
    </recommendedName>
</protein>
<dbReference type="EMBL" id="BSSD01000001">
    <property type="protein sequence ID" value="GLW90501.1"/>
    <property type="molecule type" value="Genomic_DNA"/>
</dbReference>
<keyword evidence="3" id="KW-0804">Transcription</keyword>
<dbReference type="InterPro" id="IPR001647">
    <property type="entry name" value="HTH_TetR"/>
</dbReference>
<keyword evidence="7" id="KW-1185">Reference proteome</keyword>
<keyword evidence="1" id="KW-0805">Transcription regulation</keyword>
<accession>A0A9W6V900</accession>
<feature type="domain" description="HTH tetR-type" evidence="5">
    <location>
        <begin position="12"/>
        <end position="71"/>
    </location>
</feature>
<gene>
    <name evidence="6" type="ORF">Aglo03_13170</name>
</gene>
<dbReference type="RefSeq" id="WP_253836275.1">
    <property type="nucleotide sequence ID" value="NZ_BAAAVC010000002.1"/>
</dbReference>
<sequence>MPPSGRPRADARANRERLLAEADAVFREHGTDASLEAIAKRAGLATGTLYGHFRTRRALLSALMGDRNEALFTAGDALADEPPAVALRTWIDLTVVHAATYRGLAAHLADGTDDASSELHASCVRMAAITHTLVRRAADAGVIRPSTTAADLSMLITACAWAREHASPERAGRLIDQVLNGVFVPPHS</sequence>
<dbReference type="SUPFAM" id="SSF46689">
    <property type="entry name" value="Homeodomain-like"/>
    <property type="match status" value="1"/>
</dbReference>
<evidence type="ECO:0000256" key="4">
    <source>
        <dbReference type="PROSITE-ProRule" id="PRU00335"/>
    </source>
</evidence>
<dbReference type="SUPFAM" id="SSF48498">
    <property type="entry name" value="Tetracyclin repressor-like, C-terminal domain"/>
    <property type="match status" value="1"/>
</dbReference>
<dbReference type="Proteomes" id="UP001165042">
    <property type="component" value="Unassembled WGS sequence"/>
</dbReference>
<dbReference type="PANTHER" id="PTHR30055">
    <property type="entry name" value="HTH-TYPE TRANSCRIPTIONAL REGULATOR RUTR"/>
    <property type="match status" value="1"/>
</dbReference>
<dbReference type="InterPro" id="IPR036271">
    <property type="entry name" value="Tet_transcr_reg_TetR-rel_C_sf"/>
</dbReference>
<dbReference type="Pfam" id="PF00440">
    <property type="entry name" value="TetR_N"/>
    <property type="match status" value="1"/>
</dbReference>
<comment type="caution">
    <text evidence="6">The sequence shown here is derived from an EMBL/GenBank/DDBJ whole genome shotgun (WGS) entry which is preliminary data.</text>
</comment>
<evidence type="ECO:0000259" key="5">
    <source>
        <dbReference type="PROSITE" id="PS50977"/>
    </source>
</evidence>
<proteinExistence type="predicted"/>
<evidence type="ECO:0000313" key="6">
    <source>
        <dbReference type="EMBL" id="GLW90501.1"/>
    </source>
</evidence>
<feature type="DNA-binding region" description="H-T-H motif" evidence="4">
    <location>
        <begin position="34"/>
        <end position="53"/>
    </location>
</feature>
<dbReference type="Pfam" id="PF21597">
    <property type="entry name" value="TetR_C_43"/>
    <property type="match status" value="1"/>
</dbReference>
<dbReference type="InterPro" id="IPR050109">
    <property type="entry name" value="HTH-type_TetR-like_transc_reg"/>
</dbReference>
<evidence type="ECO:0000256" key="1">
    <source>
        <dbReference type="ARBA" id="ARBA00023015"/>
    </source>
</evidence>
<organism evidence="6 7">
    <name type="scientific">Actinokineospora globicatena</name>
    <dbReference type="NCBI Taxonomy" id="103729"/>
    <lineage>
        <taxon>Bacteria</taxon>
        <taxon>Bacillati</taxon>
        <taxon>Actinomycetota</taxon>
        <taxon>Actinomycetes</taxon>
        <taxon>Pseudonocardiales</taxon>
        <taxon>Pseudonocardiaceae</taxon>
        <taxon>Actinokineospora</taxon>
    </lineage>
</organism>
<evidence type="ECO:0000256" key="3">
    <source>
        <dbReference type="ARBA" id="ARBA00023163"/>
    </source>
</evidence>
<reference evidence="6" key="1">
    <citation type="submission" date="2023-02" db="EMBL/GenBank/DDBJ databases">
        <title>Actinokineospora globicatena NBRC 15670.</title>
        <authorList>
            <person name="Ichikawa N."/>
            <person name="Sato H."/>
            <person name="Tonouchi N."/>
        </authorList>
    </citation>
    <scope>NUCLEOTIDE SEQUENCE</scope>
    <source>
        <strain evidence="6">NBRC 15670</strain>
    </source>
</reference>
<dbReference type="AlphaFoldDB" id="A0A9W6V900"/>
<dbReference type="InterPro" id="IPR049445">
    <property type="entry name" value="TetR_SbtR-like_C"/>
</dbReference>
<keyword evidence="2 4" id="KW-0238">DNA-binding</keyword>
<dbReference type="PANTHER" id="PTHR30055:SF234">
    <property type="entry name" value="HTH-TYPE TRANSCRIPTIONAL REGULATOR BETI"/>
    <property type="match status" value="1"/>
</dbReference>
<name>A0A9W6V900_9PSEU</name>
<dbReference type="InterPro" id="IPR009057">
    <property type="entry name" value="Homeodomain-like_sf"/>
</dbReference>